<evidence type="ECO:0000313" key="2">
    <source>
        <dbReference type="EMBL" id="MCA0152217.1"/>
    </source>
</evidence>
<sequence>MKKYRIAIQLFTFSLVFISFIACDKDFANLDSDVVNSDVATDFTIKKDSFDIIAYSKRLGPVQSDGLGINSIGIYDDVYGRSTASFVTQVTPSSFSPIFGENVVLDSVVMYIPFFSSATEFDDEGELIYELDSVIGDKPIKLSLFESDYFLRDFVPDGDFNESESYFSNKTIADSSPISEALLEGTPIEYLNEDGTVNTENIVTISNEVYTLTEPDTEDDEDEDPQVIQTLLPGIRLVLKPDFWQEKILDQEGEAVLSSQNNLAEYFRGIYFKAEPINDEGSFIILNVGTVSSNITLYYTRDNENADEDSEETTEQSTFQLTFGPNRVSFIENDFNLTLADGDEVNGDSRLYVKGGDGSIAKLKFFEGADLDDDDDTFNAFETWKNDFVETDEEGKFVKSKRLVNEANLVFYVDQDLVEGNEPNRLYVYDIENKTPLVDYFLDGIVNAIPSLSVVNHLGPLVRVDDEPDGEGIKYKLEITEHINNLLLRDSTNVELGLSTTLNVNLEENFAQRQVISSDEDLTSPLSSVITPRGTILHGNNTEDETKKVYLEIYYTEPNN</sequence>
<keyword evidence="3" id="KW-1185">Reference proteome</keyword>
<organism evidence="2 3">
    <name type="scientific">Winogradskyella vincentii</name>
    <dbReference type="NCBI Taxonomy" id="2877122"/>
    <lineage>
        <taxon>Bacteria</taxon>
        <taxon>Pseudomonadati</taxon>
        <taxon>Bacteroidota</taxon>
        <taxon>Flavobacteriia</taxon>
        <taxon>Flavobacteriales</taxon>
        <taxon>Flavobacteriaceae</taxon>
        <taxon>Winogradskyella</taxon>
    </lineage>
</organism>
<dbReference type="RefSeq" id="WP_224477162.1">
    <property type="nucleotide sequence ID" value="NZ_JAIUJS010000002.1"/>
</dbReference>
<comment type="caution">
    <text evidence="2">The sequence shown here is derived from an EMBL/GenBank/DDBJ whole genome shotgun (WGS) entry which is preliminary data.</text>
</comment>
<proteinExistence type="predicted"/>
<evidence type="ECO:0000256" key="1">
    <source>
        <dbReference type="SAM" id="SignalP"/>
    </source>
</evidence>
<dbReference type="InterPro" id="IPR025366">
    <property type="entry name" value="DUF4270"/>
</dbReference>
<protein>
    <submittedName>
        <fullName evidence="2">DUF4270 domain-containing protein</fullName>
    </submittedName>
</protein>
<accession>A0ABS7Y026</accession>
<dbReference type="EMBL" id="JAIUJS010000002">
    <property type="protein sequence ID" value="MCA0152217.1"/>
    <property type="molecule type" value="Genomic_DNA"/>
</dbReference>
<dbReference type="Pfam" id="PF14092">
    <property type="entry name" value="DUF4270"/>
    <property type="match status" value="1"/>
</dbReference>
<feature type="chain" id="PRO_5046465888" evidence="1">
    <location>
        <begin position="25"/>
        <end position="560"/>
    </location>
</feature>
<dbReference type="PROSITE" id="PS51257">
    <property type="entry name" value="PROKAR_LIPOPROTEIN"/>
    <property type="match status" value="1"/>
</dbReference>
<gene>
    <name evidence="2" type="ORF">LBV24_03245</name>
</gene>
<name>A0ABS7Y026_9FLAO</name>
<keyword evidence="1" id="KW-0732">Signal</keyword>
<feature type="signal peptide" evidence="1">
    <location>
        <begin position="1"/>
        <end position="24"/>
    </location>
</feature>
<evidence type="ECO:0000313" key="3">
    <source>
        <dbReference type="Proteomes" id="UP001198402"/>
    </source>
</evidence>
<dbReference type="Proteomes" id="UP001198402">
    <property type="component" value="Unassembled WGS sequence"/>
</dbReference>
<reference evidence="3" key="1">
    <citation type="submission" date="2023-07" db="EMBL/GenBank/DDBJ databases">
        <authorList>
            <person name="Yue Y."/>
        </authorList>
    </citation>
    <scope>NUCLEOTIDE SEQUENCE [LARGE SCALE GENOMIC DNA]</scope>
    <source>
        <strain evidence="3">2Y89</strain>
    </source>
</reference>